<comment type="catalytic activity">
    <reaction evidence="14 15">
        <text>ATP + H2O = ADP + phosphate + H(+)</text>
        <dbReference type="Rhea" id="RHEA:13065"/>
        <dbReference type="ChEBI" id="CHEBI:15377"/>
        <dbReference type="ChEBI" id="CHEBI:15378"/>
        <dbReference type="ChEBI" id="CHEBI:30616"/>
        <dbReference type="ChEBI" id="CHEBI:43474"/>
        <dbReference type="ChEBI" id="CHEBI:456216"/>
        <dbReference type="EC" id="5.6.2.4"/>
    </reaction>
</comment>
<feature type="region of interest" description="Nuclease activity, interacts with RecD and RecA" evidence="15">
    <location>
        <begin position="904"/>
        <end position="1189"/>
    </location>
</feature>
<dbReference type="GO" id="GO:0005524">
    <property type="term" value="F:ATP binding"/>
    <property type="evidence" value="ECO:0007669"/>
    <property type="project" value="UniProtKB-UniRule"/>
</dbReference>
<keyword evidence="2 15" id="KW-0479">Metal-binding</keyword>
<evidence type="ECO:0000259" key="18">
    <source>
        <dbReference type="PROSITE" id="PS51217"/>
    </source>
</evidence>
<accession>A0A7Z0VNB5</accession>
<evidence type="ECO:0000256" key="3">
    <source>
        <dbReference type="ARBA" id="ARBA00022741"/>
    </source>
</evidence>
<evidence type="ECO:0000256" key="13">
    <source>
        <dbReference type="ARBA" id="ARBA00034617"/>
    </source>
</evidence>
<dbReference type="GO" id="GO:0009338">
    <property type="term" value="C:exodeoxyribonuclease V complex"/>
    <property type="evidence" value="ECO:0007669"/>
    <property type="project" value="TreeGrafter"/>
</dbReference>
<evidence type="ECO:0000256" key="12">
    <source>
        <dbReference type="ARBA" id="ARBA00023235"/>
    </source>
</evidence>
<comment type="miscellaneous">
    <text evidence="15">In the RecBCD complex, RecB has a slow 3'-5' helicase, an exonuclease activity and loads RecA onto ssDNA, RecD has a fast 5'-3' helicase activity, while RecC stimulates the ATPase and processivity of the RecB helicase and contributes to recognition of the Chi site.</text>
</comment>
<keyword evidence="6 15" id="KW-0347">Helicase</keyword>
<feature type="binding site" evidence="15">
    <location>
        <position position="957"/>
    </location>
    <ligand>
        <name>Mg(2+)</name>
        <dbReference type="ChEBI" id="CHEBI:18420"/>
    </ligand>
</feature>
<sequence>MSMRIESVALQGFNLVEASAGTGKTHTLTGLYLRLLLEQDHGPERILVVTYTKAATAELKTRIRQRLIDARSLSDGGASDDPLLHAILDNIADKARARRRLDLAIAGFDRAAIHTIHGLCQRVLTEQAFETGQGFNTDLVTDQADRLLQIADDYWRREINQLPGQLLQALRDRIDTPEALLQRMRPALGKPYLQVRACDWPEGIESLELQANQLQSEVRSLWQEQRDSILALLSDTQVMKGNLYRRAWLEGWGAKMDQWLQATVYQRPFDKAERFTPEIIEAAIKPGQVAPRHPFFNQFSRYLACVEACADAFDRAFVAMQKSFYDYLLDELPRRQAEAREWSYDDLLLQLHAALLADRGGRLGGLLRRRYPAALVDEFQDTDPVQYRILSQIYLNSRQPVFLVGDPKQAIYSFRGADLFAYLRARDETGANHHTLDINWRSTPGLLQAVNTLFGSSHRPFFEPRIGFETVAAGDREMASLTIAGGSEAPFQIWHLTFGEQTGIEEIRQTVADATAGEIARLLTLASQDKARIGDRSLCGGDIAVLVRTHEQASRIAQALRAYGISSVHSNQQSVYWSQEAEQLQRLLLALLEPYRGRLVRAALATPMLGWDGAAIDEMNRKDDLQNGLFNRFFHHHRAWRDNGFIVMIKALANEMGIENRLLEFCDGERRLTNFYHLLELLQQYDDTARPGMEGLVKWFARQRQTLSQDDEHLLRLESDGKLVRIDTLHHSKGLEYNIVFCPFLWDQSEARSDDKPFLFHDPHEDYAAVLELGSEDFDDNRAYFHEEVFAENLRLLYVALTRPRYRCYLPWGWLKQSRHSALGWVLHTTNRADCPQTLAQWRQQLKTLNPERDEQVLRTLATAARGSIDITPLPHAAEMAQLTLPLPQELQPPRRFSASISAVGGVASFSSLVAGQHEDRPDYDIQTTILNQSQDPHRGFSVHGFPRGSRPGSCLHAILEELDFMQPHGQAVELMVEEKLMFHAIDTRWKGVVVQWMREVVETPLNIDGLTLSRIGPGQRLNEMEFYFPAKSLQPKAIMALARHHRFSDVDRLIDGLANLHASVEDGYVKGYIDLVFEVDGCFYLADYKSNWLGNSYSDYHPRALTNAMIEHHYTLQYLLYSLALHRYLKLRLPDYVYEHHFGGVYYLFLRGMQPQTGARLGVFAERPSQGFIEALDRLIEARSDESS</sequence>
<dbReference type="GO" id="GO:0043138">
    <property type="term" value="F:3'-5' DNA helicase activity"/>
    <property type="evidence" value="ECO:0007669"/>
    <property type="project" value="UniProtKB-UniRule"/>
</dbReference>
<feature type="binding site" evidence="15">
    <location>
        <position position="1088"/>
    </location>
    <ligand>
        <name>Mg(2+)</name>
        <dbReference type="ChEBI" id="CHEBI:18420"/>
    </ligand>
</feature>
<comment type="domain">
    <text evidence="15">The C-terminal domain has nuclease activity and interacts with RecD. It interacts with RecA, facilitating its loading onto ssDNA.</text>
</comment>
<comment type="similarity">
    <text evidence="15">Belongs to the helicase family. UvrD subfamily.</text>
</comment>
<dbReference type="EC" id="5.6.2.4" evidence="15"/>
<dbReference type="Pfam" id="PF00580">
    <property type="entry name" value="UvrD-helicase"/>
    <property type="match status" value="1"/>
</dbReference>
<dbReference type="SUPFAM" id="SSF52540">
    <property type="entry name" value="P-loop containing nucleoside triphosphate hydrolases"/>
    <property type="match status" value="1"/>
</dbReference>
<evidence type="ECO:0000313" key="19">
    <source>
        <dbReference type="EMBL" id="ODJ88852.1"/>
    </source>
</evidence>
<comment type="function">
    <text evidence="15">A helicase/nuclease that prepares dsDNA breaks (DSB) for recombinational DNA repair. Binds to DSBs and unwinds DNA via a highly rapid and processive ATP-dependent bidirectional helicase activity. Unwinds dsDNA until it encounters a Chi (crossover hotspot instigator) sequence from the 3' direction. Cuts ssDNA a few nucleotides 3' to the Chi site. The properties and activities of the enzyme are changed at Chi. The Chi-altered holoenzyme produces a long 3'-ssDNA overhang and facilitates RecA-binding to the ssDNA for homologous DNA recombination and repair. Holoenzyme degrades any linearized DNA that is unable to undergo homologous recombination. In the holoenzyme this subunit contributes ATPase, 3'-5' helicase, exonuclease activity and loads RecA onto ssDNA.</text>
</comment>
<dbReference type="GO" id="GO:0005829">
    <property type="term" value="C:cytosol"/>
    <property type="evidence" value="ECO:0007669"/>
    <property type="project" value="TreeGrafter"/>
</dbReference>
<proteinExistence type="inferred from homology"/>
<keyword evidence="20" id="KW-1185">Reference proteome</keyword>
<feature type="domain" description="UvrD-like helicase ATP-binding" evidence="17">
    <location>
        <begin position="1"/>
        <end position="443"/>
    </location>
</feature>
<dbReference type="InterPro" id="IPR027417">
    <property type="entry name" value="P-loop_NTPase"/>
</dbReference>
<dbReference type="Gene3D" id="1.10.3170.10">
    <property type="entry name" value="Recbcd, chain B, domain 2"/>
    <property type="match status" value="1"/>
</dbReference>
<evidence type="ECO:0000256" key="14">
    <source>
        <dbReference type="ARBA" id="ARBA00048988"/>
    </source>
</evidence>
<keyword evidence="5 15" id="KW-0378">Hydrolase</keyword>
<comment type="cofactor">
    <cofactor evidence="15">
        <name>Mg(2+)</name>
        <dbReference type="ChEBI" id="CHEBI:18420"/>
    </cofactor>
    <text evidence="15">Binds 1 Mg(2+) ion per subunit.</text>
</comment>
<evidence type="ECO:0000256" key="7">
    <source>
        <dbReference type="ARBA" id="ARBA00022839"/>
    </source>
</evidence>
<evidence type="ECO:0000256" key="9">
    <source>
        <dbReference type="ARBA" id="ARBA00022842"/>
    </source>
</evidence>
<dbReference type="SUPFAM" id="SSF52980">
    <property type="entry name" value="Restriction endonuclease-like"/>
    <property type="match status" value="1"/>
</dbReference>
<dbReference type="InterPro" id="IPR011335">
    <property type="entry name" value="Restrct_endonuc-II-like"/>
</dbReference>
<keyword evidence="7 15" id="KW-0269">Exonuclease</keyword>
<feature type="region of interest" description="DNA-binding and helicase activity, interacts with RecC" evidence="15">
    <location>
        <begin position="1"/>
        <end position="848"/>
    </location>
</feature>
<keyword evidence="3 15" id="KW-0547">Nucleotide-binding</keyword>
<keyword evidence="10 15" id="KW-0238">DNA-binding</keyword>
<comment type="catalytic activity">
    <reaction evidence="13 15">
        <text>Couples ATP hydrolysis with the unwinding of duplex DNA by translocating in the 3'-5' direction.</text>
        <dbReference type="EC" id="5.6.2.4"/>
    </reaction>
</comment>
<evidence type="ECO:0000256" key="8">
    <source>
        <dbReference type="ARBA" id="ARBA00022840"/>
    </source>
</evidence>
<dbReference type="PROSITE" id="PS51198">
    <property type="entry name" value="UVRD_HELICASE_ATP_BIND"/>
    <property type="match status" value="1"/>
</dbReference>
<dbReference type="Pfam" id="PF13361">
    <property type="entry name" value="UvrD_C"/>
    <property type="match status" value="1"/>
</dbReference>
<dbReference type="InterPro" id="IPR014017">
    <property type="entry name" value="DNA_helicase_UvrD-like_C"/>
</dbReference>
<keyword evidence="11 15" id="KW-0234">DNA repair</keyword>
<evidence type="ECO:0000256" key="2">
    <source>
        <dbReference type="ARBA" id="ARBA00022723"/>
    </source>
</evidence>
<feature type="active site" description="For nuclease activity" evidence="15">
    <location>
        <position position="1088"/>
    </location>
</feature>
<evidence type="ECO:0000256" key="1">
    <source>
        <dbReference type="ARBA" id="ARBA00022722"/>
    </source>
</evidence>
<evidence type="ECO:0000256" key="15">
    <source>
        <dbReference type="HAMAP-Rule" id="MF_01485"/>
    </source>
</evidence>
<dbReference type="CDD" id="cd22352">
    <property type="entry name" value="RecB_C-like"/>
    <property type="match status" value="1"/>
</dbReference>
<comment type="caution">
    <text evidence="19">The sequence shown here is derived from an EMBL/GenBank/DDBJ whole genome shotgun (WGS) entry which is preliminary data.</text>
</comment>
<dbReference type="Proteomes" id="UP000094769">
    <property type="component" value="Unassembled WGS sequence"/>
</dbReference>
<gene>
    <name evidence="15 19" type="primary">recB</name>
    <name evidence="19" type="ORF">CODIS_09470</name>
</gene>
<dbReference type="RefSeq" id="WP_069121701.1">
    <property type="nucleotide sequence ID" value="NZ_MARB01000004.1"/>
</dbReference>
<comment type="domain">
    <text evidence="15">The N-terminal DNA-binding domain is a ssDNA-dependent ATPase and has ATP-dependent 3'-5' helicase function. This domain interacts with RecC.</text>
</comment>
<dbReference type="Gene3D" id="3.90.320.10">
    <property type="match status" value="1"/>
</dbReference>
<keyword evidence="1 15" id="KW-0540">Nuclease</keyword>
<protein>
    <recommendedName>
        <fullName evidence="15">RecBCD enzyme subunit RecB</fullName>
        <ecNumber evidence="15">3.1.11.5</ecNumber>
        <ecNumber evidence="15">5.6.2.4</ecNumber>
    </recommendedName>
    <alternativeName>
        <fullName evidence="15">DNA 3'-5' helicase subunit RecB</fullName>
    </alternativeName>
    <alternativeName>
        <fullName evidence="15">Exonuclease V subunit RecB</fullName>
        <shortName evidence="15">ExoV subunit RecB</shortName>
    </alternativeName>
    <alternativeName>
        <fullName evidence="15">Helicase/nuclease RecBCD subunit RecB</fullName>
    </alternativeName>
</protein>
<dbReference type="HAMAP" id="MF_01485">
    <property type="entry name" value="RecB"/>
    <property type="match status" value="1"/>
</dbReference>
<dbReference type="GO" id="GO:0000724">
    <property type="term" value="P:double-strand break repair via homologous recombination"/>
    <property type="evidence" value="ECO:0007669"/>
    <property type="project" value="UniProtKB-UniRule"/>
</dbReference>
<dbReference type="GO" id="GO:0008854">
    <property type="term" value="F:exodeoxyribonuclease V activity"/>
    <property type="evidence" value="ECO:0007669"/>
    <property type="project" value="UniProtKB-EC"/>
</dbReference>
<dbReference type="Gene3D" id="3.40.50.300">
    <property type="entry name" value="P-loop containing nucleotide triphosphate hydrolases"/>
    <property type="match status" value="2"/>
</dbReference>
<dbReference type="GO" id="GO:0003677">
    <property type="term" value="F:DNA binding"/>
    <property type="evidence" value="ECO:0007669"/>
    <property type="project" value="UniProtKB-UniRule"/>
</dbReference>
<dbReference type="OrthoDB" id="9806690at2"/>
<dbReference type="EMBL" id="MARB01000004">
    <property type="protein sequence ID" value="ODJ88852.1"/>
    <property type="molecule type" value="Genomic_DNA"/>
</dbReference>
<dbReference type="AlphaFoldDB" id="A0A7Z0VNB5"/>
<dbReference type="InterPro" id="IPR000212">
    <property type="entry name" value="DNA_helicase_UvrD/REP"/>
</dbReference>
<dbReference type="Gene3D" id="1.10.486.10">
    <property type="entry name" value="PCRA, domain 4"/>
    <property type="match status" value="1"/>
</dbReference>
<evidence type="ECO:0000256" key="6">
    <source>
        <dbReference type="ARBA" id="ARBA00022806"/>
    </source>
</evidence>
<dbReference type="EC" id="3.1.11.5" evidence="15"/>
<evidence type="ECO:0000256" key="4">
    <source>
        <dbReference type="ARBA" id="ARBA00022763"/>
    </source>
</evidence>
<evidence type="ECO:0000259" key="17">
    <source>
        <dbReference type="PROSITE" id="PS51198"/>
    </source>
</evidence>
<feature type="binding site" evidence="16">
    <location>
        <begin position="18"/>
        <end position="25"/>
    </location>
    <ligand>
        <name>ATP</name>
        <dbReference type="ChEBI" id="CHEBI:30616"/>
    </ligand>
</feature>
<evidence type="ECO:0000256" key="11">
    <source>
        <dbReference type="ARBA" id="ARBA00023204"/>
    </source>
</evidence>
<dbReference type="PANTHER" id="PTHR11070">
    <property type="entry name" value="UVRD / RECB / PCRA DNA HELICASE FAMILY MEMBER"/>
    <property type="match status" value="1"/>
</dbReference>
<dbReference type="InterPro" id="IPR011604">
    <property type="entry name" value="PDDEXK-like_dom_sf"/>
</dbReference>
<keyword evidence="4 15" id="KW-0227">DNA damage</keyword>
<keyword evidence="12 15" id="KW-0413">Isomerase</keyword>
<evidence type="ECO:0000256" key="16">
    <source>
        <dbReference type="PROSITE-ProRule" id="PRU00560"/>
    </source>
</evidence>
<dbReference type="PANTHER" id="PTHR11070:SF23">
    <property type="entry name" value="RECBCD ENZYME SUBUNIT RECB"/>
    <property type="match status" value="1"/>
</dbReference>
<evidence type="ECO:0000256" key="10">
    <source>
        <dbReference type="ARBA" id="ARBA00023125"/>
    </source>
</evidence>
<dbReference type="NCBIfam" id="TIGR00609">
    <property type="entry name" value="recB"/>
    <property type="match status" value="1"/>
</dbReference>
<feature type="binding site" evidence="15">
    <location>
        <position position="1075"/>
    </location>
    <ligand>
        <name>Mg(2+)</name>
        <dbReference type="ChEBI" id="CHEBI:18420"/>
    </ligand>
</feature>
<dbReference type="PROSITE" id="PS51217">
    <property type="entry name" value="UVRD_HELICASE_CTER"/>
    <property type="match status" value="1"/>
</dbReference>
<evidence type="ECO:0000256" key="5">
    <source>
        <dbReference type="ARBA" id="ARBA00022801"/>
    </source>
</evidence>
<dbReference type="InterPro" id="IPR014016">
    <property type="entry name" value="UvrD-like_ATP-bd"/>
</dbReference>
<comment type="subunit">
    <text evidence="15">Heterotrimer of RecB, RecC and RecD. All subunits contribute to DNA-binding. Interacts with RecA.</text>
</comment>
<reference evidence="19 20" key="1">
    <citation type="submission" date="2016-06" db="EMBL/GenBank/DDBJ databases">
        <title>Genome sequence of endosymbiont of Candidatus Endolucinida thiodiazotropha.</title>
        <authorList>
            <person name="Poehlein A."/>
            <person name="Koenig S."/>
            <person name="Heiden S.E."/>
            <person name="Thuermer A."/>
            <person name="Voget S."/>
            <person name="Daniel R."/>
            <person name="Markert S."/>
            <person name="Gros O."/>
            <person name="Schweder T."/>
        </authorList>
    </citation>
    <scope>NUCLEOTIDE SEQUENCE [LARGE SCALE GENOMIC DNA]</scope>
    <source>
        <strain evidence="19 20">COS</strain>
    </source>
</reference>
<comment type="catalytic activity">
    <reaction evidence="15">
        <text>Exonucleolytic cleavage (in the presence of ATP) in either 5'- to 3'- or 3'- to 5'-direction to yield 5'-phosphooligonucleotides.</text>
        <dbReference type="EC" id="3.1.11.5"/>
    </reaction>
</comment>
<dbReference type="InterPro" id="IPR004586">
    <property type="entry name" value="RecB"/>
</dbReference>
<keyword evidence="9 15" id="KW-0460">Magnesium</keyword>
<feature type="domain" description="UvrD-like helicase C-terminal" evidence="18">
    <location>
        <begin position="473"/>
        <end position="734"/>
    </location>
</feature>
<organism evidence="19 20">
    <name type="scientific">Candidatus Thiodiazotropha endolucinida</name>
    <dbReference type="NCBI Taxonomy" id="1655433"/>
    <lineage>
        <taxon>Bacteria</taxon>
        <taxon>Pseudomonadati</taxon>
        <taxon>Pseudomonadota</taxon>
        <taxon>Gammaproteobacteria</taxon>
        <taxon>Chromatiales</taxon>
        <taxon>Sedimenticolaceae</taxon>
        <taxon>Candidatus Thiodiazotropha</taxon>
    </lineage>
</organism>
<name>A0A7Z0VNB5_9GAMM</name>
<dbReference type="GO" id="GO:0000287">
    <property type="term" value="F:magnesium ion binding"/>
    <property type="evidence" value="ECO:0007669"/>
    <property type="project" value="UniProtKB-UniRule"/>
</dbReference>
<keyword evidence="8 15" id="KW-0067">ATP-binding</keyword>
<evidence type="ECO:0000313" key="20">
    <source>
        <dbReference type="Proteomes" id="UP000094769"/>
    </source>
</evidence>